<proteinExistence type="predicted"/>
<evidence type="ECO:0000313" key="2">
    <source>
        <dbReference type="Proteomes" id="UP001595990"/>
    </source>
</evidence>
<comment type="caution">
    <text evidence="1">The sequence shown here is derived from an EMBL/GenBank/DDBJ whole genome shotgun (WGS) entry which is preliminary data.</text>
</comment>
<dbReference type="RefSeq" id="WP_417922006.1">
    <property type="nucleotide sequence ID" value="NZ_JBHSFS010000001.1"/>
</dbReference>
<accession>A0ABV9BDY7</accession>
<evidence type="ECO:0008006" key="3">
    <source>
        <dbReference type="Google" id="ProtNLM"/>
    </source>
</evidence>
<evidence type="ECO:0000313" key="1">
    <source>
        <dbReference type="EMBL" id="MFC4511460.1"/>
    </source>
</evidence>
<dbReference type="EMBL" id="JBHSFS010000001">
    <property type="protein sequence ID" value="MFC4511460.1"/>
    <property type="molecule type" value="Genomic_DNA"/>
</dbReference>
<reference evidence="2" key="1">
    <citation type="journal article" date="2019" name="Int. J. Syst. Evol. Microbiol.">
        <title>The Global Catalogue of Microorganisms (GCM) 10K type strain sequencing project: providing services to taxonomists for standard genome sequencing and annotation.</title>
        <authorList>
            <consortium name="The Broad Institute Genomics Platform"/>
            <consortium name="The Broad Institute Genome Sequencing Center for Infectious Disease"/>
            <person name="Wu L."/>
            <person name="Ma J."/>
        </authorList>
    </citation>
    <scope>NUCLEOTIDE SEQUENCE [LARGE SCALE GENOMIC DNA]</scope>
    <source>
        <strain evidence="2">CECT 8064</strain>
    </source>
</reference>
<sequence length="1119" mass="121422">MIENTAPALADALLTTVAPLPFPQRVRHIALWARELGARGELGAALDELSGRGTYERGVAAMAATAGRDVTWLRDRLTDPDPAVRRHSVTAVRRGLIPDADVTAALDDAPMAIRREIVRAVVAGRRTAVAEALVRPVRERWGDAEAARLLPACGPATVAELLPALFHTTVPWSRLADRHPDAVLREAERRLTELTEDHRRRWWQAYGFIVAATIGTRPSKVLDLLERLCPGPLPDRVHQRLGRLAAADPDATLRLLTAPGREDRELHGLKPRVLRLLVRHRPPGFDAFARVMGRDQRALARMLKTMAPARRAEAYDIAMDGRSTSHSALSHGILDVLPRARRHAEARRMAEQAREYGGSWQLILSAVAHLPVAEARAELLAATRRSEPTERAYAYKLLVRNAALTRDPAAVTELLAGLDRLRNEQQPVRSAFLAALADLRPALFEGEAAPHLERLTTDTVEARDFSWPESHALRTLARGVLREQVGGDDEPTGWALRTLARLQGAVPSREDLRPGQEHEVFAALRPSLEAAADRADFTETIRLADALEELGHGIPGLQALLRRAIEHGTPDDGQQAAAHWLDDPRTRDARLTELLALEPSAATFSHVQWTLVRRRTDLLDALLGDTPPYGRFLIEGSHWLPPVCRDTASWTPPQQAAAARLLARAAADDGLTIHQRVHALRLAAWIPGHGAELLLRYADDSDVPLAEAALAALARTDTPGRHLRLLLSHTGGDRARVAIPAASRASRFVAPSALAGELRQLLTSTSGTKVTSRKEAARLAATALPAPEAVALLTEACALPDQHHDVRAACVAVAKSLLAHDEAWALLETAAAGRSKLRKAVLASRPYDLPEHHRSRYAALVRAACETDDPEVARLGYPALGIWSPWSPDAARLLEAAVTDLENRASWRQAADALCDLVALAPSGSPDAAPLLRTLTALAEADALPGTLDAEPDRDRPARRRLRHLTAGLAARSTWQPRAVRAAAPAVAELLHRLGDYGPEAADLLARTLDPHAAPEALSLQLEHLARCHDGRPALAARTAASLNQHLGTRTGDEALAHAARALTAAGSHAAGLFAVALTTMGGRRTHWSAPWRDQLRALRRHPHSDVRDEALATATAEE</sequence>
<name>A0ABV9BDY7_9ACTN</name>
<gene>
    <name evidence="1" type="ORF">ACFPEN_00770</name>
</gene>
<organism evidence="1 2">
    <name type="scientific">Streptomyces ehimensis</name>
    <dbReference type="NCBI Taxonomy" id="68195"/>
    <lineage>
        <taxon>Bacteria</taxon>
        <taxon>Bacillati</taxon>
        <taxon>Actinomycetota</taxon>
        <taxon>Actinomycetes</taxon>
        <taxon>Kitasatosporales</taxon>
        <taxon>Streptomycetaceae</taxon>
        <taxon>Streptomyces</taxon>
    </lineage>
</organism>
<keyword evidence="2" id="KW-1185">Reference proteome</keyword>
<dbReference type="Proteomes" id="UP001595990">
    <property type="component" value="Unassembled WGS sequence"/>
</dbReference>
<protein>
    <recommendedName>
        <fullName evidence="3">HEAT repeat domain-containing protein</fullName>
    </recommendedName>
</protein>